<proteinExistence type="predicted"/>
<reference evidence="2 3" key="1">
    <citation type="submission" date="2021-06" db="EMBL/GenBank/DDBJ databases">
        <authorList>
            <person name="Kallberg Y."/>
            <person name="Tangrot J."/>
            <person name="Rosling A."/>
        </authorList>
    </citation>
    <scope>NUCLEOTIDE SEQUENCE [LARGE SCALE GENOMIC DNA]</scope>
    <source>
        <strain evidence="2 3">120-4 pot B 10/14</strain>
    </source>
</reference>
<comment type="caution">
    <text evidence="2">The sequence shown here is derived from an EMBL/GenBank/DDBJ whole genome shotgun (WGS) entry which is preliminary data.</text>
</comment>
<protein>
    <submittedName>
        <fullName evidence="2">16631_t:CDS:1</fullName>
    </submittedName>
</protein>
<sequence length="211" mass="23666">LKETKKIKKRLPFNKLNMDSSSEPVNHEDTLVSPSADANKNNLDCMIIPEISLQKRKLYTNDASGEVGDDILELSSEEIVPTGFYHSGPSTNKKFLSKKNKGKKKLQRQPPDPFRNCGLKIAPGTNNIFDLMHPQKQKNTDYNNDTPNVSVGSSNTTTRKKASRSLVCSPAWKWFEKVYIDNIRYGMCNIEKVDRKACGTKVKTGDSTIAL</sequence>
<feature type="region of interest" description="Disordered" evidence="1">
    <location>
        <begin position="16"/>
        <end position="37"/>
    </location>
</feature>
<dbReference type="Proteomes" id="UP000789901">
    <property type="component" value="Unassembled WGS sequence"/>
</dbReference>
<feature type="region of interest" description="Disordered" evidence="1">
    <location>
        <begin position="90"/>
        <end position="116"/>
    </location>
</feature>
<evidence type="ECO:0000313" key="2">
    <source>
        <dbReference type="EMBL" id="CAG8829444.1"/>
    </source>
</evidence>
<feature type="region of interest" description="Disordered" evidence="1">
    <location>
        <begin position="138"/>
        <end position="157"/>
    </location>
</feature>
<name>A0ABN7WGN2_GIGMA</name>
<gene>
    <name evidence="2" type="ORF">GMARGA_LOCUS29990</name>
</gene>
<evidence type="ECO:0000313" key="3">
    <source>
        <dbReference type="Proteomes" id="UP000789901"/>
    </source>
</evidence>
<evidence type="ECO:0000256" key="1">
    <source>
        <dbReference type="SAM" id="MobiDB-lite"/>
    </source>
</evidence>
<organism evidence="2 3">
    <name type="scientific">Gigaspora margarita</name>
    <dbReference type="NCBI Taxonomy" id="4874"/>
    <lineage>
        <taxon>Eukaryota</taxon>
        <taxon>Fungi</taxon>
        <taxon>Fungi incertae sedis</taxon>
        <taxon>Mucoromycota</taxon>
        <taxon>Glomeromycotina</taxon>
        <taxon>Glomeromycetes</taxon>
        <taxon>Diversisporales</taxon>
        <taxon>Gigasporaceae</taxon>
        <taxon>Gigaspora</taxon>
    </lineage>
</organism>
<feature type="non-terminal residue" evidence="2">
    <location>
        <position position="1"/>
    </location>
</feature>
<accession>A0ABN7WGN2</accession>
<feature type="compositionally biased region" description="Polar residues" evidence="1">
    <location>
        <begin position="140"/>
        <end position="157"/>
    </location>
</feature>
<dbReference type="EMBL" id="CAJVQB010041369">
    <property type="protein sequence ID" value="CAG8829444.1"/>
    <property type="molecule type" value="Genomic_DNA"/>
</dbReference>
<keyword evidence="3" id="KW-1185">Reference proteome</keyword>
<feature type="compositionally biased region" description="Basic residues" evidence="1">
    <location>
        <begin position="95"/>
        <end position="107"/>
    </location>
</feature>